<dbReference type="AlphaFoldDB" id="A0A409YR81"/>
<dbReference type="EMBL" id="NHYE01000470">
    <property type="protein sequence ID" value="PPR05499.1"/>
    <property type="molecule type" value="Genomic_DNA"/>
</dbReference>
<keyword evidence="3" id="KW-1185">Reference proteome</keyword>
<dbReference type="OrthoDB" id="3057756at2759"/>
<dbReference type="Proteomes" id="UP000284706">
    <property type="component" value="Unassembled WGS sequence"/>
</dbReference>
<keyword evidence="1" id="KW-1133">Transmembrane helix</keyword>
<name>A0A409YR81_9AGAR</name>
<proteinExistence type="predicted"/>
<dbReference type="InParanoid" id="A0A409YR81"/>
<organism evidence="2 3">
    <name type="scientific">Gymnopilus dilepis</name>
    <dbReference type="NCBI Taxonomy" id="231916"/>
    <lineage>
        <taxon>Eukaryota</taxon>
        <taxon>Fungi</taxon>
        <taxon>Dikarya</taxon>
        <taxon>Basidiomycota</taxon>
        <taxon>Agaricomycotina</taxon>
        <taxon>Agaricomycetes</taxon>
        <taxon>Agaricomycetidae</taxon>
        <taxon>Agaricales</taxon>
        <taxon>Agaricineae</taxon>
        <taxon>Hymenogastraceae</taxon>
        <taxon>Gymnopilus</taxon>
    </lineage>
</organism>
<keyword evidence="1" id="KW-0812">Transmembrane</keyword>
<reference evidence="2 3" key="1">
    <citation type="journal article" date="2018" name="Evol. Lett.">
        <title>Horizontal gene cluster transfer increased hallucinogenic mushroom diversity.</title>
        <authorList>
            <person name="Reynolds H.T."/>
            <person name="Vijayakumar V."/>
            <person name="Gluck-Thaler E."/>
            <person name="Korotkin H.B."/>
            <person name="Matheny P.B."/>
            <person name="Slot J.C."/>
        </authorList>
    </citation>
    <scope>NUCLEOTIDE SEQUENCE [LARGE SCALE GENOMIC DNA]</scope>
    <source>
        <strain evidence="2 3">SRW20</strain>
    </source>
</reference>
<sequence>MEQDSVASWTVALRGQRSRVSGAISSNAATGIYQEPPGSHTLICLTAETNGLLQRCKIGNVTRLSALFWAGLLISPSRQGERLRFILLRDSMIYTVAIAIVYGSNIRSWLLYLVRNLTWPTDEDILI</sequence>
<protein>
    <submittedName>
        <fullName evidence="2">Uncharacterized protein</fullName>
    </submittedName>
</protein>
<evidence type="ECO:0000313" key="3">
    <source>
        <dbReference type="Proteomes" id="UP000284706"/>
    </source>
</evidence>
<evidence type="ECO:0000256" key="1">
    <source>
        <dbReference type="SAM" id="Phobius"/>
    </source>
</evidence>
<feature type="transmembrane region" description="Helical" evidence="1">
    <location>
        <begin position="92"/>
        <end position="114"/>
    </location>
</feature>
<keyword evidence="1" id="KW-0472">Membrane</keyword>
<accession>A0A409YR81</accession>
<evidence type="ECO:0000313" key="2">
    <source>
        <dbReference type="EMBL" id="PPR05499.1"/>
    </source>
</evidence>
<comment type="caution">
    <text evidence="2">The sequence shown here is derived from an EMBL/GenBank/DDBJ whole genome shotgun (WGS) entry which is preliminary data.</text>
</comment>
<gene>
    <name evidence="2" type="ORF">CVT26_009066</name>
</gene>